<dbReference type="SMART" id="SM00086">
    <property type="entry name" value="PAC"/>
    <property type="match status" value="1"/>
</dbReference>
<dbReference type="InterPro" id="IPR001789">
    <property type="entry name" value="Sig_transdc_resp-reg_receiver"/>
</dbReference>
<dbReference type="CDD" id="cd16922">
    <property type="entry name" value="HATPase_EvgS-ArcB-TorS-like"/>
    <property type="match status" value="2"/>
</dbReference>
<dbReference type="FunFam" id="1.10.287.130:FF:000045">
    <property type="entry name" value="Two-component system sensor histidine kinase/response regulator"/>
    <property type="match status" value="1"/>
</dbReference>
<dbReference type="Pfam" id="PF02518">
    <property type="entry name" value="HATPase_c"/>
    <property type="match status" value="2"/>
</dbReference>
<dbReference type="InterPro" id="IPR005467">
    <property type="entry name" value="His_kinase_dom"/>
</dbReference>
<evidence type="ECO:0000256" key="6">
    <source>
        <dbReference type="ARBA" id="ARBA00022777"/>
    </source>
</evidence>
<dbReference type="GO" id="GO:0009927">
    <property type="term" value="F:histidine phosphotransfer kinase activity"/>
    <property type="evidence" value="ECO:0007669"/>
    <property type="project" value="TreeGrafter"/>
</dbReference>
<dbReference type="CDD" id="cd00130">
    <property type="entry name" value="PAS"/>
    <property type="match status" value="1"/>
</dbReference>
<dbReference type="Gene3D" id="3.40.50.2300">
    <property type="match status" value="2"/>
</dbReference>
<dbReference type="SMART" id="SM00388">
    <property type="entry name" value="HisKA"/>
    <property type="match status" value="2"/>
</dbReference>
<keyword evidence="4" id="KW-0808">Transferase</keyword>
<dbReference type="CDD" id="cd17574">
    <property type="entry name" value="REC_OmpR"/>
    <property type="match status" value="1"/>
</dbReference>
<keyword evidence="3 9" id="KW-0597">Phosphoprotein</keyword>
<dbReference type="Pfam" id="PF00512">
    <property type="entry name" value="HisKA"/>
    <property type="match status" value="1"/>
</dbReference>
<feature type="compositionally biased region" description="Pro residues" evidence="11">
    <location>
        <begin position="1123"/>
        <end position="1134"/>
    </location>
</feature>
<dbReference type="SUPFAM" id="SSF55785">
    <property type="entry name" value="PYP-like sensor domain (PAS domain)"/>
    <property type="match status" value="1"/>
</dbReference>
<dbReference type="Pfam" id="PF00072">
    <property type="entry name" value="Response_reg"/>
    <property type="match status" value="2"/>
</dbReference>
<comment type="caution">
    <text evidence="15">The sequence shown here is derived from an EMBL/GenBank/DDBJ whole genome shotgun (WGS) entry which is preliminary data.</text>
</comment>
<organism evidence="15 16">
    <name type="scientific">Geranomyces variabilis</name>
    <dbReference type="NCBI Taxonomy" id="109894"/>
    <lineage>
        <taxon>Eukaryota</taxon>
        <taxon>Fungi</taxon>
        <taxon>Fungi incertae sedis</taxon>
        <taxon>Chytridiomycota</taxon>
        <taxon>Chytridiomycota incertae sedis</taxon>
        <taxon>Chytridiomycetes</taxon>
        <taxon>Spizellomycetales</taxon>
        <taxon>Powellomycetaceae</taxon>
        <taxon>Geranomyces</taxon>
    </lineage>
</organism>
<keyword evidence="5" id="KW-0547">Nucleotide-binding</keyword>
<feature type="modified residue" description="4-aspartylphosphate" evidence="9">
    <location>
        <position position="634"/>
    </location>
</feature>
<dbReference type="InterPro" id="IPR003661">
    <property type="entry name" value="HisK_dim/P_dom"/>
</dbReference>
<feature type="domain" description="Histidine kinase" evidence="12">
    <location>
        <begin position="840"/>
        <end position="1094"/>
    </location>
</feature>
<dbReference type="PRINTS" id="PR00344">
    <property type="entry name" value="BCTRLSENSOR"/>
</dbReference>
<feature type="domain" description="Response regulatory" evidence="13">
    <location>
        <begin position="586"/>
        <end position="701"/>
    </location>
</feature>
<evidence type="ECO:0000256" key="1">
    <source>
        <dbReference type="ARBA" id="ARBA00000085"/>
    </source>
</evidence>
<dbReference type="InterPro" id="IPR011006">
    <property type="entry name" value="CheY-like_superfamily"/>
</dbReference>
<feature type="domain" description="PAC" evidence="14">
    <location>
        <begin position="773"/>
        <end position="825"/>
    </location>
</feature>
<dbReference type="InterPro" id="IPR035965">
    <property type="entry name" value="PAS-like_dom_sf"/>
</dbReference>
<dbReference type="InterPro" id="IPR036097">
    <property type="entry name" value="HisK_dim/P_sf"/>
</dbReference>
<dbReference type="PROSITE" id="PS50109">
    <property type="entry name" value="HIS_KIN"/>
    <property type="match status" value="2"/>
</dbReference>
<feature type="modified residue" description="4-aspartylphosphate" evidence="9">
    <location>
        <position position="1202"/>
    </location>
</feature>
<comment type="catalytic activity">
    <reaction evidence="1">
        <text>ATP + protein L-histidine = ADP + protein N-phospho-L-histidine.</text>
        <dbReference type="EC" id="2.7.13.3"/>
    </reaction>
</comment>
<dbReference type="GO" id="GO:0000155">
    <property type="term" value="F:phosphorelay sensor kinase activity"/>
    <property type="evidence" value="ECO:0007669"/>
    <property type="project" value="InterPro"/>
</dbReference>
<evidence type="ECO:0000256" key="9">
    <source>
        <dbReference type="PROSITE-ProRule" id="PRU00169"/>
    </source>
</evidence>
<evidence type="ECO:0000256" key="3">
    <source>
        <dbReference type="ARBA" id="ARBA00022553"/>
    </source>
</evidence>
<dbReference type="FunFam" id="3.30.565.10:FF:000037">
    <property type="entry name" value="Hybrid sensor histidine kinase/response regulator"/>
    <property type="match status" value="1"/>
</dbReference>
<feature type="domain" description="Histidine kinase" evidence="12">
    <location>
        <begin position="301"/>
        <end position="517"/>
    </location>
</feature>
<dbReference type="NCBIfam" id="TIGR00229">
    <property type="entry name" value="sensory_box"/>
    <property type="match status" value="1"/>
</dbReference>
<dbReference type="PROSITE" id="PS50110">
    <property type="entry name" value="RESPONSE_REGULATORY"/>
    <property type="match status" value="2"/>
</dbReference>
<feature type="domain" description="Response regulatory" evidence="13">
    <location>
        <begin position="1150"/>
        <end position="1276"/>
    </location>
</feature>
<dbReference type="FunFam" id="3.30.565.10:FF:000010">
    <property type="entry name" value="Sensor histidine kinase RcsC"/>
    <property type="match status" value="1"/>
</dbReference>
<evidence type="ECO:0000256" key="5">
    <source>
        <dbReference type="ARBA" id="ARBA00022741"/>
    </source>
</evidence>
<dbReference type="InterPro" id="IPR003594">
    <property type="entry name" value="HATPase_dom"/>
</dbReference>
<evidence type="ECO:0000256" key="8">
    <source>
        <dbReference type="ARBA" id="ARBA00023012"/>
    </source>
</evidence>
<dbReference type="PANTHER" id="PTHR43047:SF72">
    <property type="entry name" value="OSMOSENSING HISTIDINE PROTEIN KINASE SLN1"/>
    <property type="match status" value="1"/>
</dbReference>
<dbReference type="InterPro" id="IPR013655">
    <property type="entry name" value="PAS_fold_3"/>
</dbReference>
<evidence type="ECO:0000259" key="12">
    <source>
        <dbReference type="PROSITE" id="PS50109"/>
    </source>
</evidence>
<dbReference type="EMBL" id="JADGJQ010000052">
    <property type="protein sequence ID" value="KAJ3175390.1"/>
    <property type="molecule type" value="Genomic_DNA"/>
</dbReference>
<dbReference type="CDD" id="cd00082">
    <property type="entry name" value="HisKA"/>
    <property type="match status" value="2"/>
</dbReference>
<evidence type="ECO:0000256" key="4">
    <source>
        <dbReference type="ARBA" id="ARBA00022679"/>
    </source>
</evidence>
<dbReference type="SUPFAM" id="SSF47384">
    <property type="entry name" value="Homodimeric domain of signal transducing histidine kinase"/>
    <property type="match status" value="2"/>
</dbReference>
<dbReference type="Gene3D" id="3.30.565.10">
    <property type="entry name" value="Histidine kinase-like ATPase, C-terminal domain"/>
    <property type="match status" value="2"/>
</dbReference>
<evidence type="ECO:0000313" key="16">
    <source>
        <dbReference type="Proteomes" id="UP001212152"/>
    </source>
</evidence>
<sequence length="1286" mass="140801">MGDVPVASPPEYCSLLDGGEMRKRIQDFDWTTTSLGPRESWSSCLKLAVNTILTSPFKAGLFWGPERLMLYNDGYSLILGPSHPSALVLNEQGVIEGCLVLCIDETMRFLHERRETCLRELGSRRGEILSVEETCVAAAEVFENAPCDIPFSLVYLRESSDSKTCSLVAASGIPDDHPILEKSAVSCSSPSCLALDSVLQTGEVLELLDLKSYNLPGGVWPENAVDAVIVPLYGASQRTIGAVVLGISPRRKLDDAYRSFHTLVERQFSSNLSIAQHHAAERVRLQEMEQLDRAKTSFFSSISHELRTPLTLILGPVQQLILDSTVSQSVKDELFVINRNARRLLKLVTALLDFSRVEAGRMQAVYRPTDLGPMVKDLCAVFRSAIERAGLAYNVEIDAVADTVYVDAEMIEKIMYNLLSNALKCTFEGSVTVKFGKRENAVFIAVQDTGTGIPDSEVDRIFERFHRVEGGYKRSSEGTGIGLALTQELVKIHGGTISVRSTLGEGSCFTVTLPIGKKHLPADRLDETRPNLRSSSSIDAQFLEEANGWLPERGPSEPAHSREGRTPIPITWTLTGAGGDAAPKPYVLVVDDNRDMATYVKSLLAPHWTVKIARDGQEALEICERHAPGIVVSDVMMPNVDGFELVRRLRANSKLSLTPVILLSARAGEESRAEGLERGADDYLSKPFSGRELVARVRIHLELGRLRGELMHLGKISPVGVFRANLEGRVVYRSERLQEITGQTDLSKHTVHPDDYDRVTEVWKKSLAEQTGGKVDVRYQRPDGTTAWCLAQWQPETDGEGAVVGYLGALTDISERVELQNKQLEEAEENRKSQAAFIDMISHEFRNPLGGVLGNVDLMRTSLERRKAAADAVFLDSVLGPAWAKVVEGIYRHIEWDRESLDAIESCALHQKVIADDVLHISKLKSGTLSGINVVFFPPVMIKKAVGMFSAQMNKKDIAFSVDNKWNEGNVLGDPERLSQVLINLLSNAIKFTERAPKRNIKVSLASVPLPADGDKVCMKICVEDTGIGMTQEAQEKLFERFSQATIRTHREYGGTGLGLHIAKQMLAVMGGDISVESELGKGTTFMFHVPVKRDFGPLGKEDGGASPVSPHLVRSDAIPTPNSTPSPTIPGTPPARDTKPDKVDGTGITVLIVEDNIINQRVLKRQLDILGFTTLVANNGQEAVDICTEAEPGAINVILMDSEMPVKSGIEATKEIRALEADRLANGNAARVPIIGLSGNARGEHREQALITGQNQYLTKPYPLKVLLSAIVDWTGKAAAALNTA</sequence>
<gene>
    <name evidence="15" type="ORF">HDU87_006210</name>
</gene>
<dbReference type="GO" id="GO:0005886">
    <property type="term" value="C:plasma membrane"/>
    <property type="evidence" value="ECO:0007669"/>
    <property type="project" value="TreeGrafter"/>
</dbReference>
<feature type="region of interest" description="Disordered" evidence="11">
    <location>
        <begin position="1101"/>
        <end position="1143"/>
    </location>
</feature>
<dbReference type="Gene3D" id="1.10.287.130">
    <property type="match status" value="2"/>
</dbReference>
<dbReference type="SMART" id="SM00448">
    <property type="entry name" value="REC"/>
    <property type="match status" value="2"/>
</dbReference>
<keyword evidence="16" id="KW-1185">Reference proteome</keyword>
<dbReference type="PANTHER" id="PTHR43047">
    <property type="entry name" value="TWO-COMPONENT HISTIDINE PROTEIN KINASE"/>
    <property type="match status" value="1"/>
</dbReference>
<keyword evidence="6" id="KW-0418">Kinase</keyword>
<evidence type="ECO:0000256" key="10">
    <source>
        <dbReference type="SAM" id="Coils"/>
    </source>
</evidence>
<dbReference type="Proteomes" id="UP001212152">
    <property type="component" value="Unassembled WGS sequence"/>
</dbReference>
<dbReference type="GO" id="GO:0005524">
    <property type="term" value="F:ATP binding"/>
    <property type="evidence" value="ECO:0007669"/>
    <property type="project" value="UniProtKB-KW"/>
</dbReference>
<accession>A0AAD5TI26</accession>
<dbReference type="Gene3D" id="3.30.450.20">
    <property type="entry name" value="PAS domain"/>
    <property type="match status" value="1"/>
</dbReference>
<evidence type="ECO:0000256" key="7">
    <source>
        <dbReference type="ARBA" id="ARBA00022840"/>
    </source>
</evidence>
<dbReference type="InterPro" id="IPR000700">
    <property type="entry name" value="PAS-assoc_C"/>
</dbReference>
<evidence type="ECO:0000256" key="11">
    <source>
        <dbReference type="SAM" id="MobiDB-lite"/>
    </source>
</evidence>
<dbReference type="EC" id="2.7.13.3" evidence="2"/>
<evidence type="ECO:0000259" key="14">
    <source>
        <dbReference type="PROSITE" id="PS50113"/>
    </source>
</evidence>
<name>A0AAD5TI26_9FUNG</name>
<feature type="coiled-coil region" evidence="10">
    <location>
        <begin position="807"/>
        <end position="834"/>
    </location>
</feature>
<proteinExistence type="predicted"/>
<evidence type="ECO:0000259" key="13">
    <source>
        <dbReference type="PROSITE" id="PS50110"/>
    </source>
</evidence>
<evidence type="ECO:0000256" key="2">
    <source>
        <dbReference type="ARBA" id="ARBA00012438"/>
    </source>
</evidence>
<keyword evidence="8" id="KW-0902">Two-component regulatory system</keyword>
<reference evidence="15" key="1">
    <citation type="submission" date="2020-05" db="EMBL/GenBank/DDBJ databases">
        <title>Phylogenomic resolution of chytrid fungi.</title>
        <authorList>
            <person name="Stajich J.E."/>
            <person name="Amses K."/>
            <person name="Simmons R."/>
            <person name="Seto K."/>
            <person name="Myers J."/>
            <person name="Bonds A."/>
            <person name="Quandt C.A."/>
            <person name="Barry K."/>
            <person name="Liu P."/>
            <person name="Grigoriev I."/>
            <person name="Longcore J.E."/>
            <person name="James T.Y."/>
        </authorList>
    </citation>
    <scope>NUCLEOTIDE SEQUENCE</scope>
    <source>
        <strain evidence="15">JEL0379</strain>
    </source>
</reference>
<protein>
    <recommendedName>
        <fullName evidence="2">histidine kinase</fullName>
        <ecNumber evidence="2">2.7.13.3</ecNumber>
    </recommendedName>
</protein>
<dbReference type="SMART" id="SM00387">
    <property type="entry name" value="HATPase_c"/>
    <property type="match status" value="2"/>
</dbReference>
<evidence type="ECO:0000313" key="15">
    <source>
        <dbReference type="EMBL" id="KAJ3175390.1"/>
    </source>
</evidence>
<dbReference type="InterPro" id="IPR036890">
    <property type="entry name" value="HATPase_C_sf"/>
</dbReference>
<dbReference type="InterPro" id="IPR004358">
    <property type="entry name" value="Sig_transdc_His_kin-like_C"/>
</dbReference>
<dbReference type="SUPFAM" id="SSF52172">
    <property type="entry name" value="CheY-like"/>
    <property type="match status" value="2"/>
</dbReference>
<dbReference type="InterPro" id="IPR001610">
    <property type="entry name" value="PAC"/>
</dbReference>
<keyword evidence="10" id="KW-0175">Coiled coil</keyword>
<dbReference type="Pfam" id="PF08447">
    <property type="entry name" value="PAS_3"/>
    <property type="match status" value="1"/>
</dbReference>
<dbReference type="PROSITE" id="PS50113">
    <property type="entry name" value="PAC"/>
    <property type="match status" value="1"/>
</dbReference>
<dbReference type="SUPFAM" id="SSF55874">
    <property type="entry name" value="ATPase domain of HSP90 chaperone/DNA topoisomerase II/histidine kinase"/>
    <property type="match status" value="2"/>
</dbReference>
<dbReference type="CDD" id="cd17546">
    <property type="entry name" value="REC_hyHK_CKI1_RcsC-like"/>
    <property type="match status" value="1"/>
</dbReference>
<dbReference type="InterPro" id="IPR000014">
    <property type="entry name" value="PAS"/>
</dbReference>
<keyword evidence="7" id="KW-0067">ATP-binding</keyword>